<gene>
    <name evidence="3" type="ORF">DIATSA_LOCUS10232</name>
</gene>
<dbReference type="Proteomes" id="UP001153714">
    <property type="component" value="Chromosome 5"/>
</dbReference>
<feature type="coiled-coil region" evidence="1">
    <location>
        <begin position="723"/>
        <end position="750"/>
    </location>
</feature>
<keyword evidence="1" id="KW-0175">Coiled coil</keyword>
<organism evidence="3 4">
    <name type="scientific">Diatraea saccharalis</name>
    <name type="common">sugarcane borer</name>
    <dbReference type="NCBI Taxonomy" id="40085"/>
    <lineage>
        <taxon>Eukaryota</taxon>
        <taxon>Metazoa</taxon>
        <taxon>Ecdysozoa</taxon>
        <taxon>Arthropoda</taxon>
        <taxon>Hexapoda</taxon>
        <taxon>Insecta</taxon>
        <taxon>Pterygota</taxon>
        <taxon>Neoptera</taxon>
        <taxon>Endopterygota</taxon>
        <taxon>Lepidoptera</taxon>
        <taxon>Glossata</taxon>
        <taxon>Ditrysia</taxon>
        <taxon>Pyraloidea</taxon>
        <taxon>Crambidae</taxon>
        <taxon>Crambinae</taxon>
        <taxon>Diatraea</taxon>
    </lineage>
</organism>
<proteinExistence type="predicted"/>
<name>A0A9N9R8Z6_9NEOP</name>
<accession>A0A9N9R8Z6</accession>
<evidence type="ECO:0000313" key="3">
    <source>
        <dbReference type="EMBL" id="CAG9792722.1"/>
    </source>
</evidence>
<reference evidence="3" key="2">
    <citation type="submission" date="2022-10" db="EMBL/GenBank/DDBJ databases">
        <authorList>
            <consortium name="ENA_rothamsted_submissions"/>
            <consortium name="culmorum"/>
            <person name="King R."/>
        </authorList>
    </citation>
    <scope>NUCLEOTIDE SEQUENCE</scope>
</reference>
<evidence type="ECO:0000313" key="4">
    <source>
        <dbReference type="Proteomes" id="UP001153714"/>
    </source>
</evidence>
<evidence type="ECO:0000256" key="2">
    <source>
        <dbReference type="SAM" id="MobiDB-lite"/>
    </source>
</evidence>
<keyword evidence="4" id="KW-1185">Reference proteome</keyword>
<dbReference type="PANTHER" id="PTHR46409:SF1">
    <property type="entry name" value="HTH PSQ-TYPE DOMAIN-CONTAINING PROTEIN"/>
    <property type="match status" value="1"/>
</dbReference>
<feature type="compositionally biased region" description="Low complexity" evidence="2">
    <location>
        <begin position="215"/>
        <end position="236"/>
    </location>
</feature>
<evidence type="ECO:0000256" key="1">
    <source>
        <dbReference type="SAM" id="Coils"/>
    </source>
</evidence>
<sequence length="901" mass="102059">MSQVKTRQTTSCPVFGLPQKLPVSQLPTYNDVMKYYLFIKYQLKPDNTTKEPTVHDISEILAQEILDIWQKASLPTVSRKRVLQLIRAYHDKYRRLMKPYHGRQTNKNYQQKINTFTAESHTLFDICSCKCKLISNCSCSRDSRVPKEEINFLLDQRTTRKMMIGGVDLAATIKKKKKQERKEKSSLRNREVIDSEKPCCSRFLPDNVTLAIESTSAGSSNSEASSPIKIPSTTPPAKKKRFSLPSLALACDRTGVSDRAAAIIASSVLKDVGIVSSNDASGVIDRSKLRRERTKVRTTLQNADRDKIITGIYFDGRKDKTLVSVQKEGKFYRKRVTEDHYVILSEPGNDYFGHVTCPIGSELQKCETMPIVEFTAISSTLPEIASNDLSTDQKYLYDIMTAVSTGIFSSDLANMEPGLLNHSRWLTTANRILRLYVTKTDPDEKLVVLVTYVMKVYGPMWFTIKSNPSCINGAKHLWQTISLSRYLKPDLKKIVDNVIQRNGYFGHPENVLVAMLGDDMESIRELAYQQILKARSETASGIRTFKVPALNFDARDYTLIITWHDLKITEPPLTSYLSDEALKSIVKSGLGTIQNIKKYPCHTQAVERYIKLVTEASSAVCVEHKRDGFIRARLLSRARKRKVQDLESIDENLLDITQSASSSIPQPLHVTPAQGSPDTPTASRSTLQPVRATPAQDKLKNHISLIQMELDLAVRRRDAQGASEDKTRDVMKLRQEIDRCKKELRKKEQHMRHSQSHRLSKQSKIELACNQSPTVASLLKTRSAPGRPRLEEQQPLLLKTIVDFAMFGASAEERRRSEIVRSCRTLTDLHEKLREHGFEISRSGTYLRLLPRNYTTMEGKRHVATMPVKLSLPEADHHTAHVDQHFCVATIRSLETLASVL</sequence>
<protein>
    <submittedName>
        <fullName evidence="3">Uncharacterized protein</fullName>
    </submittedName>
</protein>
<dbReference type="OrthoDB" id="2433005at2759"/>
<dbReference type="PANTHER" id="PTHR46409">
    <property type="entry name" value="HTH PSQ-TYPE DOMAIN-CONTAINING PROTEIN"/>
    <property type="match status" value="1"/>
</dbReference>
<dbReference type="EMBL" id="OU893336">
    <property type="protein sequence ID" value="CAG9792722.1"/>
    <property type="molecule type" value="Genomic_DNA"/>
</dbReference>
<reference evidence="3" key="1">
    <citation type="submission" date="2021-12" db="EMBL/GenBank/DDBJ databases">
        <authorList>
            <person name="King R."/>
        </authorList>
    </citation>
    <scope>NUCLEOTIDE SEQUENCE</scope>
</reference>
<dbReference type="AlphaFoldDB" id="A0A9N9R8Z6"/>
<feature type="region of interest" description="Disordered" evidence="2">
    <location>
        <begin position="215"/>
        <end position="237"/>
    </location>
</feature>
<feature type="compositionally biased region" description="Polar residues" evidence="2">
    <location>
        <begin position="673"/>
        <end position="688"/>
    </location>
</feature>
<feature type="region of interest" description="Disordered" evidence="2">
    <location>
        <begin position="663"/>
        <end position="699"/>
    </location>
</feature>